<protein>
    <submittedName>
        <fullName evidence="2">DUF4330 family protein</fullName>
    </submittedName>
</protein>
<comment type="caution">
    <text evidence="2">The sequence shown here is derived from an EMBL/GenBank/DDBJ whole genome shotgun (WGS) entry which is preliminary data.</text>
</comment>
<keyword evidence="3" id="KW-1185">Reference proteome</keyword>
<dbReference type="InterPro" id="IPR025480">
    <property type="entry name" value="DUF4330"/>
</dbReference>
<evidence type="ECO:0000313" key="2">
    <source>
        <dbReference type="EMBL" id="MBX0304773.1"/>
    </source>
</evidence>
<proteinExistence type="predicted"/>
<keyword evidence="1" id="KW-0812">Transmembrane</keyword>
<feature type="transmembrane region" description="Helical" evidence="1">
    <location>
        <begin position="20"/>
        <end position="44"/>
    </location>
</feature>
<dbReference type="EMBL" id="RKLQ01000002">
    <property type="protein sequence ID" value="MBX0304773.1"/>
    <property type="molecule type" value="Genomic_DNA"/>
</dbReference>
<dbReference type="RefSeq" id="WP_220588971.1">
    <property type="nucleotide sequence ID" value="NZ_RKLQ01000002.1"/>
</dbReference>
<reference evidence="2" key="1">
    <citation type="submission" date="2021-06" db="EMBL/GenBank/DDBJ databases">
        <title>Halomicroarcula sp. F24A a new haloarchaeum isolated from saline soil.</title>
        <authorList>
            <person name="Duran-Viseras A."/>
            <person name="Sanchez-Porro C."/>
            <person name="Ventosa A."/>
        </authorList>
    </citation>
    <scope>NUCLEOTIDE SEQUENCE</scope>
    <source>
        <strain evidence="2">F24A</strain>
    </source>
</reference>
<dbReference type="AlphaFoldDB" id="A0A8J7YJK1"/>
<evidence type="ECO:0000256" key="1">
    <source>
        <dbReference type="SAM" id="Phobius"/>
    </source>
</evidence>
<dbReference type="Proteomes" id="UP000783863">
    <property type="component" value="Unassembled WGS sequence"/>
</dbReference>
<name>A0A8J7YJK1_9EURY</name>
<dbReference type="Pfam" id="PF14221">
    <property type="entry name" value="DUF4330"/>
    <property type="match status" value="2"/>
</dbReference>
<keyword evidence="1" id="KW-1133">Transmembrane helix</keyword>
<accession>A0A8J7YJK1</accession>
<organism evidence="2 3">
    <name type="scientific">Haloarcula salinisoli</name>
    <dbReference type="NCBI Taxonomy" id="2487746"/>
    <lineage>
        <taxon>Archaea</taxon>
        <taxon>Methanobacteriati</taxon>
        <taxon>Methanobacteriota</taxon>
        <taxon>Stenosarchaea group</taxon>
        <taxon>Halobacteria</taxon>
        <taxon>Halobacteriales</taxon>
        <taxon>Haloarculaceae</taxon>
        <taxon>Haloarcula</taxon>
    </lineage>
</organism>
<sequence>MLLSTNAGGVIDDEGKIFGVINVVDALVVLLVLAVAVAGAGLVLSGGNQTDAGPETGTAFVTLDLGTQPDYIVTALNEGDTVSPTKGSNLTITDLHLAPQGGQTRVIAQVRLQGMDRNDSIDYAGAPPRLGRTLRMNTSQYDLKGQISDISGESSLDTSTTTVVLRQTVSADTASAVTPGDEINVGGRTAATIEDVAVYPTANANKRRVLVEANVSSYTQQDSRRFGGTNIRTGQRMTLPTEEYTINGRIEHVDTSLQSRALTNRTVTLELSEVSEETANAIRPGQTEQAGTVPTASVTAVEREPTPIIATAQDGTIVVNDHPTLRDVTLTTELRVSETTGGVEFRGERIQYGSTVVLDLGPITVRTEVVDIGR</sequence>
<gene>
    <name evidence="2" type="ORF">EGD98_13950</name>
</gene>
<evidence type="ECO:0000313" key="3">
    <source>
        <dbReference type="Proteomes" id="UP000783863"/>
    </source>
</evidence>
<keyword evidence="1" id="KW-0472">Membrane</keyword>